<dbReference type="OrthoDB" id="1924973at2"/>
<comment type="caution">
    <text evidence="1">The sequence shown here is derived from an EMBL/GenBank/DDBJ whole genome shotgun (WGS) entry which is preliminary data.</text>
</comment>
<proteinExistence type="predicted"/>
<evidence type="ECO:0000313" key="2">
    <source>
        <dbReference type="Proteomes" id="UP000285456"/>
    </source>
</evidence>
<accession>A0A417YPH4</accession>
<dbReference type="Pfam" id="PF14070">
    <property type="entry name" value="YjfB_motility"/>
    <property type="match status" value="1"/>
</dbReference>
<protein>
    <submittedName>
        <fullName evidence="1">Putative motility protein</fullName>
    </submittedName>
</protein>
<reference evidence="1 2" key="1">
    <citation type="journal article" date="2007" name="Int. J. Syst. Evol. Microbiol.">
        <title>Oceanobacillus profundus sp. nov., isolated from a deep-sea sediment core.</title>
        <authorList>
            <person name="Kim Y.G."/>
            <person name="Choi D.H."/>
            <person name="Hyun S."/>
            <person name="Cho B.C."/>
        </authorList>
    </citation>
    <scope>NUCLEOTIDE SEQUENCE [LARGE SCALE GENOMIC DNA]</scope>
    <source>
        <strain evidence="1 2">DSM 18246</strain>
    </source>
</reference>
<dbReference type="InterPro" id="IPR025906">
    <property type="entry name" value="YjfB_motility"/>
</dbReference>
<name>A0A417YPH4_9BACI</name>
<keyword evidence="2" id="KW-1185">Reference proteome</keyword>
<dbReference type="Proteomes" id="UP000285456">
    <property type="component" value="Unassembled WGS sequence"/>
</dbReference>
<organism evidence="1 2">
    <name type="scientific">Oceanobacillus profundus</name>
    <dbReference type="NCBI Taxonomy" id="372463"/>
    <lineage>
        <taxon>Bacteria</taxon>
        <taxon>Bacillati</taxon>
        <taxon>Bacillota</taxon>
        <taxon>Bacilli</taxon>
        <taxon>Bacillales</taxon>
        <taxon>Bacillaceae</taxon>
        <taxon>Oceanobacillus</taxon>
    </lineage>
</organism>
<dbReference type="EMBL" id="QWEH01000001">
    <property type="protein sequence ID" value="RHW35488.1"/>
    <property type="molecule type" value="Genomic_DNA"/>
</dbReference>
<sequence length="60" mass="6622">MDIAAMSMAMNNHQVRTDASLAIMDNIKNVAEQQGLQLMEMLQDSTPPHPTLGNQIDVKL</sequence>
<evidence type="ECO:0000313" key="1">
    <source>
        <dbReference type="EMBL" id="RHW35488.1"/>
    </source>
</evidence>
<dbReference type="RefSeq" id="WP_095307865.1">
    <property type="nucleotide sequence ID" value="NZ_JAUOPF010000029.1"/>
</dbReference>
<dbReference type="AlphaFoldDB" id="A0A417YPH4"/>
<gene>
    <name evidence="1" type="ORF">D1B32_02365</name>
</gene>